<organism evidence="2 3">
    <name type="scientific">Rhodopseudomonas pseudopalustris</name>
    <dbReference type="NCBI Taxonomy" id="1513892"/>
    <lineage>
        <taxon>Bacteria</taxon>
        <taxon>Pseudomonadati</taxon>
        <taxon>Pseudomonadota</taxon>
        <taxon>Alphaproteobacteria</taxon>
        <taxon>Hyphomicrobiales</taxon>
        <taxon>Nitrobacteraceae</taxon>
        <taxon>Rhodopseudomonas</taxon>
    </lineage>
</organism>
<evidence type="ECO:0000313" key="3">
    <source>
        <dbReference type="Proteomes" id="UP000199615"/>
    </source>
</evidence>
<dbReference type="RefSeq" id="WP_175557759.1">
    <property type="nucleotide sequence ID" value="NZ_FODT01000015.1"/>
</dbReference>
<dbReference type="PANTHER" id="PTHR32182">
    <property type="entry name" value="DNA REPLICATION AND REPAIR PROTEIN RECF"/>
    <property type="match status" value="1"/>
</dbReference>
<dbReference type="InterPro" id="IPR027417">
    <property type="entry name" value="P-loop_NTPase"/>
</dbReference>
<dbReference type="SUPFAM" id="SSF52540">
    <property type="entry name" value="P-loop containing nucleoside triphosphate hydrolases"/>
    <property type="match status" value="1"/>
</dbReference>
<dbReference type="GO" id="GO:0006302">
    <property type="term" value="P:double-strand break repair"/>
    <property type="evidence" value="ECO:0007669"/>
    <property type="project" value="TreeGrafter"/>
</dbReference>
<sequence length="478" mass="52640">GVSRMHRFQKYMDDTLDAAATKAEQAVADALGKLHELVCLRATDFADRLEQVRKRDAGLADLLTSFQSAAVKRREQAIARLRGEPHEPAPAIVVPIDEVQAFAVKLKAEKDGLAQAGNAEERAKLTTEKAELEDRKTLSANKGKLVTRRDLLVVDDAYGKALTDVQTRGITQRANELLDTHLTTAVVTKFDTERTRFDIMHLNVGLARKSGQTKAEFEVNPNTKLTKVTSEILSEGEQRALALAGFLTEVALTDGSGAIVIDDPVSSLDRDRSVKVAERIAEEASKRQVIVFTHDIVFFNELCRTADAQGIEPVTVALFSDKSAAGKIDTAGMPWKGLNVAKRIGRIKNDSAQLSKLHTTSPADYEVAVKNLYGRLRDTYERVVEEIIFRDIVRRGTDVIQTQLLRYVRLSDALAIRFHEGMTRANTHSHDNPAADTVPVPTPDEFASDIADLELLIASLKADSDAAEIARPQMKPKK</sequence>
<dbReference type="Proteomes" id="UP000199615">
    <property type="component" value="Unassembled WGS sequence"/>
</dbReference>
<dbReference type="PANTHER" id="PTHR32182:SF22">
    <property type="entry name" value="ATP-DEPENDENT ENDONUCLEASE, OLD FAMILY-RELATED"/>
    <property type="match status" value="1"/>
</dbReference>
<proteinExistence type="predicted"/>
<evidence type="ECO:0000259" key="1">
    <source>
        <dbReference type="Pfam" id="PF13166"/>
    </source>
</evidence>
<keyword evidence="3" id="KW-1185">Reference proteome</keyword>
<reference evidence="3" key="1">
    <citation type="submission" date="2016-10" db="EMBL/GenBank/DDBJ databases">
        <authorList>
            <person name="Varghese N."/>
            <person name="Submissions S."/>
        </authorList>
    </citation>
    <scope>NUCLEOTIDE SEQUENCE [LARGE SCALE GENOMIC DNA]</scope>
    <source>
        <strain evidence="3">DSM 123</strain>
    </source>
</reference>
<gene>
    <name evidence="2" type="ORF">SAMN05444123_115113</name>
</gene>
<dbReference type="GO" id="GO:0000731">
    <property type="term" value="P:DNA synthesis involved in DNA repair"/>
    <property type="evidence" value="ECO:0007669"/>
    <property type="project" value="TreeGrafter"/>
</dbReference>
<evidence type="ECO:0000313" key="2">
    <source>
        <dbReference type="EMBL" id="SEP34167.1"/>
    </source>
</evidence>
<dbReference type="CDD" id="cd00267">
    <property type="entry name" value="ABC_ATPase"/>
    <property type="match status" value="1"/>
</dbReference>
<dbReference type="Gene3D" id="3.40.50.300">
    <property type="entry name" value="P-loop containing nucleotide triphosphate hydrolases"/>
    <property type="match status" value="1"/>
</dbReference>
<accession>A0A1H8X3C7</accession>
<dbReference type="AlphaFoldDB" id="A0A1H8X3C7"/>
<dbReference type="Pfam" id="PF13166">
    <property type="entry name" value="AAA_13"/>
    <property type="match status" value="1"/>
</dbReference>
<feature type="non-terminal residue" evidence="2">
    <location>
        <position position="1"/>
    </location>
</feature>
<feature type="domain" description="Protein CR006 P-loop" evidence="1">
    <location>
        <begin position="199"/>
        <end position="396"/>
    </location>
</feature>
<protein>
    <submittedName>
        <fullName evidence="2">AAA domain-containing protein</fullName>
    </submittedName>
</protein>
<dbReference type="EMBL" id="FODT01000015">
    <property type="protein sequence ID" value="SEP34167.1"/>
    <property type="molecule type" value="Genomic_DNA"/>
</dbReference>
<dbReference type="InterPro" id="IPR026866">
    <property type="entry name" value="CR006_AAA"/>
</dbReference>
<name>A0A1H8X3C7_9BRAD</name>